<name>A0A1H6PII3_YARLL</name>
<evidence type="ECO:0000256" key="5">
    <source>
        <dbReference type="ARBA" id="ARBA00022619"/>
    </source>
</evidence>
<evidence type="ECO:0000256" key="12">
    <source>
        <dbReference type="RuleBase" id="RU003843"/>
    </source>
</evidence>
<dbReference type="KEGG" id="yli:2906813"/>
<evidence type="ECO:0000256" key="7">
    <source>
        <dbReference type="ARBA" id="ARBA00022842"/>
    </source>
</evidence>
<evidence type="ECO:0000256" key="10">
    <source>
        <dbReference type="ARBA" id="ARBA00023239"/>
    </source>
</evidence>
<evidence type="ECO:0000256" key="4">
    <source>
        <dbReference type="ARBA" id="ARBA00018836"/>
    </source>
</evidence>
<dbReference type="eggNOG" id="KOG1284">
    <property type="taxonomic scope" value="Eukaryota"/>
</dbReference>
<reference evidence="13 15" key="1">
    <citation type="journal article" date="2016" name="PLoS ONE">
        <title>Sequence Assembly of Yarrowia lipolytica Strain W29/CLIB89 Shows Transposable Element Diversity.</title>
        <authorList>
            <person name="Magnan C."/>
            <person name="Yu J."/>
            <person name="Chang I."/>
            <person name="Jahn E."/>
            <person name="Kanomata Y."/>
            <person name="Wu J."/>
            <person name="Zeller M."/>
            <person name="Oakes M."/>
            <person name="Baldi P."/>
            <person name="Sandmeyer S."/>
        </authorList>
    </citation>
    <scope>NUCLEOTIDE SEQUENCE [LARGE SCALE GENOMIC DNA]</scope>
    <source>
        <strain evidence="13">CLIB89</strain>
        <strain evidence="15">CLIB89(W29)</strain>
    </source>
</reference>
<comment type="subunit">
    <text evidence="2 12">Homodimer.</text>
</comment>
<dbReference type="GeneID" id="2906813"/>
<dbReference type="EMBL" id="CP017554">
    <property type="protein sequence ID" value="AOW01440.1"/>
    <property type="molecule type" value="Genomic_DNA"/>
</dbReference>
<dbReference type="PANTHER" id="PTHR21327">
    <property type="entry name" value="GTP CYCLOHYDROLASE II-RELATED"/>
    <property type="match status" value="1"/>
</dbReference>
<dbReference type="Pfam" id="PF00926">
    <property type="entry name" value="DHBP_synthase"/>
    <property type="match status" value="1"/>
</dbReference>
<dbReference type="GO" id="GO:0005758">
    <property type="term" value="C:mitochondrial intermembrane space"/>
    <property type="evidence" value="ECO:0007669"/>
    <property type="project" value="TreeGrafter"/>
</dbReference>
<dbReference type="EC" id="4.1.99.12" evidence="3 12"/>
<dbReference type="GO" id="GO:0008686">
    <property type="term" value="F:3,4-dihydroxy-2-butanone-4-phosphate synthase activity"/>
    <property type="evidence" value="ECO:0007669"/>
    <property type="project" value="UniProtKB-EC"/>
</dbReference>
<evidence type="ECO:0000313" key="13">
    <source>
        <dbReference type="EMBL" id="AOW01440.1"/>
    </source>
</evidence>
<dbReference type="EMBL" id="KZ858952">
    <property type="protein sequence ID" value="RDW28473.1"/>
    <property type="molecule type" value="Genomic_DNA"/>
</dbReference>
<dbReference type="NCBIfam" id="TIGR00506">
    <property type="entry name" value="ribB"/>
    <property type="match status" value="1"/>
</dbReference>
<dbReference type="InterPro" id="IPR000422">
    <property type="entry name" value="DHBP_synthase_RibB"/>
</dbReference>
<dbReference type="Gene3D" id="3.90.870.10">
    <property type="entry name" value="DHBP synthase"/>
    <property type="match status" value="1"/>
</dbReference>
<dbReference type="OMA" id="DAGGLIC"/>
<gene>
    <name evidence="14" type="ORF">B0I71DRAFT_127379</name>
    <name evidence="13" type="ORF">YALI1_B12042g</name>
</gene>
<reference evidence="14 16" key="2">
    <citation type="submission" date="2018-07" db="EMBL/GenBank/DDBJ databases">
        <title>Draft Genome Assemblies for Five Robust Yarrowia lipolytica Strains Exhibiting High Lipid Production and Pentose Sugar Utilization and Sugar Alcohol Secretion from Undetoxified Lignocellulosic Biomass Hydrolysates.</title>
        <authorList>
            <consortium name="DOE Joint Genome Institute"/>
            <person name="Walker C."/>
            <person name="Ryu S."/>
            <person name="Na H."/>
            <person name="Zane M."/>
            <person name="LaButti K."/>
            <person name="Lipzen A."/>
            <person name="Haridas S."/>
            <person name="Barry K."/>
            <person name="Grigoriev I.V."/>
            <person name="Quarterman J."/>
            <person name="Slininger P."/>
            <person name="Dien B."/>
            <person name="Trinh C.T."/>
        </authorList>
    </citation>
    <scope>NUCLEOTIDE SEQUENCE [LARGE SCALE GENOMIC DNA]</scope>
    <source>
        <strain evidence="14 16">YB392</strain>
    </source>
</reference>
<evidence type="ECO:0000256" key="1">
    <source>
        <dbReference type="ARBA" id="ARBA00004904"/>
    </source>
</evidence>
<evidence type="ECO:0000313" key="15">
    <source>
        <dbReference type="Proteomes" id="UP000182444"/>
    </source>
</evidence>
<keyword evidence="6 12" id="KW-0479">Metal-binding</keyword>
<dbReference type="GO" id="GO:0046872">
    <property type="term" value="F:metal ion binding"/>
    <property type="evidence" value="ECO:0007669"/>
    <property type="project" value="UniProtKB-KW"/>
</dbReference>
<evidence type="ECO:0000256" key="3">
    <source>
        <dbReference type="ARBA" id="ARBA00012153"/>
    </source>
</evidence>
<proteinExistence type="inferred from homology"/>
<keyword evidence="5 12" id="KW-0686">Riboflavin biosynthesis</keyword>
<comment type="pathway">
    <text evidence="1 12">Cofactor biosynthesis; riboflavin biosynthesis; 2-hydroxy-3-oxobutyl phosphate from D-ribulose 5-phosphate: step 1/1.</text>
</comment>
<keyword evidence="10 12" id="KW-0456">Lyase</keyword>
<dbReference type="VEuPathDB" id="FungiDB:YALI0_B08965g"/>
<protein>
    <recommendedName>
        <fullName evidence="4 12">3,4-dihydroxy-2-butanone 4-phosphate synthase</fullName>
        <shortName evidence="12">DHBP synthase</shortName>
        <ecNumber evidence="3 12">4.1.99.12</ecNumber>
    </recommendedName>
</protein>
<keyword evidence="7 12" id="KW-0460">Magnesium</keyword>
<dbReference type="InterPro" id="IPR017945">
    <property type="entry name" value="DHBP_synth_RibB-like_a/b_dom"/>
</dbReference>
<dbReference type="PANTHER" id="PTHR21327:SF18">
    <property type="entry name" value="3,4-DIHYDROXY-2-BUTANONE 4-PHOSPHATE SYNTHASE"/>
    <property type="match status" value="1"/>
</dbReference>
<comment type="similarity">
    <text evidence="11 12">Belongs to the DHBP synthase family.</text>
</comment>
<dbReference type="GO" id="GO:0005829">
    <property type="term" value="C:cytosol"/>
    <property type="evidence" value="ECO:0007669"/>
    <property type="project" value="TreeGrafter"/>
</dbReference>
<dbReference type="SUPFAM" id="SSF55821">
    <property type="entry name" value="YrdC/RibB"/>
    <property type="match status" value="1"/>
</dbReference>
<dbReference type="GO" id="GO:0009231">
    <property type="term" value="P:riboflavin biosynthetic process"/>
    <property type="evidence" value="ECO:0007669"/>
    <property type="project" value="UniProtKB-UniPathway"/>
</dbReference>
<comment type="cofactor">
    <cofactor evidence="12">
        <name>Mg(2+)</name>
        <dbReference type="ChEBI" id="CHEBI:18420"/>
    </cofactor>
    <cofactor evidence="12">
        <name>Mn(2+)</name>
        <dbReference type="ChEBI" id="CHEBI:29035"/>
    </cofactor>
    <text evidence="12">Binds 2 divalent metal cations per subunit. Magnesium or manganese.</text>
</comment>
<evidence type="ECO:0000256" key="8">
    <source>
        <dbReference type="ARBA" id="ARBA00023206"/>
    </source>
</evidence>
<dbReference type="AlphaFoldDB" id="A0A1H6PII3"/>
<evidence type="ECO:0000256" key="11">
    <source>
        <dbReference type="ARBA" id="ARBA00060730"/>
    </source>
</evidence>
<dbReference type="VEuPathDB" id="FungiDB:YALI1_B12042g"/>
<accession>A0A1H6PII3</accession>
<dbReference type="UniPathway" id="UPA00275">
    <property type="reaction ID" value="UER00399"/>
</dbReference>
<dbReference type="RefSeq" id="XP_500663.1">
    <property type="nucleotide sequence ID" value="XM_500663.1"/>
</dbReference>
<keyword evidence="8" id="KW-0318">Glutathionylation</keyword>
<evidence type="ECO:0000256" key="2">
    <source>
        <dbReference type="ARBA" id="ARBA00011738"/>
    </source>
</evidence>
<comment type="function">
    <text evidence="12">Catalyzes the conversion of D-ribulose 5-phosphate to formate and 3,4-dihydroxy-2-butanone 4-phosphate.</text>
</comment>
<dbReference type="OrthoDB" id="60371at2759"/>
<dbReference type="Proteomes" id="UP000182444">
    <property type="component" value="Chromosome 1B"/>
</dbReference>
<sequence>MSQFSAIPEALEAFKNGEFLVVMDDESRENEGDLIIAAAQTTTEKMAFLIRHSSGFVCVPLSNELANKYELPYMVENRTDRHGTAYTVTCDAIEGTTTGISAHDRALTARCLADKNTTAASFMRPGHVVPLRAVDGGVLARRGHTEAAVDLCKLTGQPAAGVICEIVRDEDGLMARTDDCLEFAKTHGIKAITIDALVKYIEQQ</sequence>
<organism evidence="13 15">
    <name type="scientific">Yarrowia lipolytica</name>
    <name type="common">Candida lipolytica</name>
    <dbReference type="NCBI Taxonomy" id="4952"/>
    <lineage>
        <taxon>Eukaryota</taxon>
        <taxon>Fungi</taxon>
        <taxon>Dikarya</taxon>
        <taxon>Ascomycota</taxon>
        <taxon>Saccharomycotina</taxon>
        <taxon>Dipodascomycetes</taxon>
        <taxon>Dipodascales</taxon>
        <taxon>Dipodascales incertae sedis</taxon>
        <taxon>Yarrowia</taxon>
    </lineage>
</organism>
<comment type="catalytic activity">
    <reaction evidence="12">
        <text>D-ribulose 5-phosphate = (2S)-2-hydroxy-3-oxobutyl phosphate + formate + H(+)</text>
        <dbReference type="Rhea" id="RHEA:18457"/>
        <dbReference type="ChEBI" id="CHEBI:15378"/>
        <dbReference type="ChEBI" id="CHEBI:15740"/>
        <dbReference type="ChEBI" id="CHEBI:58121"/>
        <dbReference type="ChEBI" id="CHEBI:58830"/>
        <dbReference type="EC" id="4.1.99.12"/>
    </reaction>
</comment>
<dbReference type="Proteomes" id="UP000256601">
    <property type="component" value="Unassembled WGS sequence"/>
</dbReference>
<evidence type="ECO:0000256" key="9">
    <source>
        <dbReference type="ARBA" id="ARBA00023211"/>
    </source>
</evidence>
<evidence type="ECO:0000256" key="6">
    <source>
        <dbReference type="ARBA" id="ARBA00022723"/>
    </source>
</evidence>
<dbReference type="FunFam" id="3.90.870.10:FF:000002">
    <property type="entry name" value="3,4-dihydroxy-2-butanone 4-phosphate synthase"/>
    <property type="match status" value="1"/>
</dbReference>
<evidence type="ECO:0000313" key="14">
    <source>
        <dbReference type="EMBL" id="RDW28473.1"/>
    </source>
</evidence>
<keyword evidence="9 12" id="KW-0464">Manganese</keyword>
<evidence type="ECO:0000313" key="16">
    <source>
        <dbReference type="Proteomes" id="UP000256601"/>
    </source>
</evidence>